<keyword evidence="4" id="KW-0676">Redox-active center</keyword>
<dbReference type="PROSITE" id="PS51352">
    <property type="entry name" value="THIOREDOXIN_2"/>
    <property type="match status" value="1"/>
</dbReference>
<reference evidence="7 8" key="1">
    <citation type="submission" date="2022-10" db="EMBL/GenBank/DDBJ databases">
        <title>Chitinophaga nivalis PC15 sp. nov., isolated from Pyeongchang county, South Korea.</title>
        <authorList>
            <person name="Trinh H.N."/>
        </authorList>
    </citation>
    <scope>NUCLEOTIDE SEQUENCE [LARGE SCALE GENOMIC DNA]</scope>
    <source>
        <strain evidence="7 8">PC14</strain>
    </source>
</reference>
<dbReference type="Gene3D" id="3.40.30.10">
    <property type="entry name" value="Glutaredoxin"/>
    <property type="match status" value="1"/>
</dbReference>
<dbReference type="PANTHER" id="PTHR42852:SF6">
    <property type="entry name" value="THIOL:DISULFIDE INTERCHANGE PROTEIN DSBE"/>
    <property type="match status" value="1"/>
</dbReference>
<evidence type="ECO:0000256" key="2">
    <source>
        <dbReference type="ARBA" id="ARBA00022748"/>
    </source>
</evidence>
<feature type="domain" description="Thioredoxin" evidence="6">
    <location>
        <begin position="240"/>
        <end position="380"/>
    </location>
</feature>
<dbReference type="Pfam" id="PF00578">
    <property type="entry name" value="AhpC-TSA"/>
    <property type="match status" value="1"/>
</dbReference>
<keyword evidence="8" id="KW-1185">Reference proteome</keyword>
<dbReference type="InterPro" id="IPR013766">
    <property type="entry name" value="Thioredoxin_domain"/>
</dbReference>
<dbReference type="CDD" id="cd02966">
    <property type="entry name" value="TlpA_like_family"/>
    <property type="match status" value="1"/>
</dbReference>
<evidence type="ECO:0000313" key="7">
    <source>
        <dbReference type="EMBL" id="MCW3484021.1"/>
    </source>
</evidence>
<dbReference type="InterPro" id="IPR000866">
    <property type="entry name" value="AhpC/TSA"/>
</dbReference>
<dbReference type="InterPro" id="IPR017937">
    <property type="entry name" value="Thioredoxin_CS"/>
</dbReference>
<dbReference type="Pfam" id="PF14289">
    <property type="entry name" value="DUF4369"/>
    <property type="match status" value="1"/>
</dbReference>
<name>A0ABT3IJ82_9BACT</name>
<organism evidence="7 8">
    <name type="scientific">Chitinophaga nivalis</name>
    <dbReference type="NCBI Taxonomy" id="2991709"/>
    <lineage>
        <taxon>Bacteria</taxon>
        <taxon>Pseudomonadati</taxon>
        <taxon>Bacteroidota</taxon>
        <taxon>Chitinophagia</taxon>
        <taxon>Chitinophagales</taxon>
        <taxon>Chitinophagaceae</taxon>
        <taxon>Chitinophaga</taxon>
    </lineage>
</organism>
<keyword evidence="5" id="KW-0732">Signal</keyword>
<feature type="chain" id="PRO_5045327622" evidence="5">
    <location>
        <begin position="20"/>
        <end position="380"/>
    </location>
</feature>
<dbReference type="Proteomes" id="UP001207742">
    <property type="component" value="Unassembled WGS sequence"/>
</dbReference>
<evidence type="ECO:0000259" key="6">
    <source>
        <dbReference type="PROSITE" id="PS51352"/>
    </source>
</evidence>
<proteinExistence type="predicted"/>
<dbReference type="InterPro" id="IPR036249">
    <property type="entry name" value="Thioredoxin-like_sf"/>
</dbReference>
<dbReference type="PANTHER" id="PTHR42852">
    <property type="entry name" value="THIOL:DISULFIDE INTERCHANGE PROTEIN DSBE"/>
    <property type="match status" value="1"/>
</dbReference>
<keyword evidence="3" id="KW-1015">Disulfide bond</keyword>
<evidence type="ECO:0000313" key="8">
    <source>
        <dbReference type="Proteomes" id="UP001207742"/>
    </source>
</evidence>
<dbReference type="RefSeq" id="WP_264729540.1">
    <property type="nucleotide sequence ID" value="NZ_JAPDNR010000001.1"/>
</dbReference>
<evidence type="ECO:0000256" key="5">
    <source>
        <dbReference type="SAM" id="SignalP"/>
    </source>
</evidence>
<gene>
    <name evidence="7" type="ORF">OL497_08960</name>
</gene>
<protein>
    <submittedName>
        <fullName evidence="7">AhpC/TSA family protein</fullName>
    </submittedName>
</protein>
<sequence length="380" mass="42015">MKHKTVLFALLACPAFLHAQSGEYVLNGKIDAVNAPVKVYLNRMIAEKIITDSAVLKNGAFQFKGTVTEPTVAMLILDQKGTGISALSKDREADRRMLYLEKGTIQLTGTTDVRQGKITGSPINKAVEEYQLALAPGEQALTKLNSDYMSAGDAEKNDKTFMAGLTEQYEKIMAARKTTQQQFVKDHPKSFFSLEVLRDLAGNNMDVAAVEPLYNLLAADLRNSDAGKALGKTIEQERKLSIGALAPDFTQNDVNDKPVKLSDFKGKYVLLDFWASWCGPCRRENPNVVKAYNQYKDKNFTVLGVSLDQPGKKAKWIDAIAADGLTWTQVSDLKFWENEAAQSYNVKSIPQNYLIDPAGKIVAKNLRGEALEQKLAELIK</sequence>
<dbReference type="PROSITE" id="PS00194">
    <property type="entry name" value="THIOREDOXIN_1"/>
    <property type="match status" value="1"/>
</dbReference>
<dbReference type="SUPFAM" id="SSF52833">
    <property type="entry name" value="Thioredoxin-like"/>
    <property type="match status" value="1"/>
</dbReference>
<accession>A0ABT3IJ82</accession>
<keyword evidence="2" id="KW-0201">Cytochrome c-type biogenesis</keyword>
<feature type="signal peptide" evidence="5">
    <location>
        <begin position="1"/>
        <end position="19"/>
    </location>
</feature>
<dbReference type="EMBL" id="JAPDNS010000001">
    <property type="protein sequence ID" value="MCW3484021.1"/>
    <property type="molecule type" value="Genomic_DNA"/>
</dbReference>
<evidence type="ECO:0000256" key="1">
    <source>
        <dbReference type="ARBA" id="ARBA00004196"/>
    </source>
</evidence>
<evidence type="ECO:0000256" key="4">
    <source>
        <dbReference type="ARBA" id="ARBA00023284"/>
    </source>
</evidence>
<dbReference type="InterPro" id="IPR025380">
    <property type="entry name" value="DUF4369"/>
</dbReference>
<comment type="caution">
    <text evidence="7">The sequence shown here is derived from an EMBL/GenBank/DDBJ whole genome shotgun (WGS) entry which is preliminary data.</text>
</comment>
<dbReference type="InterPro" id="IPR050553">
    <property type="entry name" value="Thioredoxin_ResA/DsbE_sf"/>
</dbReference>
<evidence type="ECO:0000256" key="3">
    <source>
        <dbReference type="ARBA" id="ARBA00023157"/>
    </source>
</evidence>
<comment type="subcellular location">
    <subcellularLocation>
        <location evidence="1">Cell envelope</location>
    </subcellularLocation>
</comment>